<organism evidence="1 2">
    <name type="scientific">Nocardioides abyssi</name>
    <dbReference type="NCBI Taxonomy" id="3058370"/>
    <lineage>
        <taxon>Bacteria</taxon>
        <taxon>Bacillati</taxon>
        <taxon>Actinomycetota</taxon>
        <taxon>Actinomycetes</taxon>
        <taxon>Propionibacteriales</taxon>
        <taxon>Nocardioidaceae</taxon>
        <taxon>Nocardioides</taxon>
    </lineage>
</organism>
<accession>A0ABT8EY38</accession>
<dbReference type="Pfam" id="PF05133">
    <property type="entry name" value="SPP1_portal"/>
    <property type="match status" value="1"/>
</dbReference>
<evidence type="ECO:0000313" key="1">
    <source>
        <dbReference type="EMBL" id="MDN4162948.1"/>
    </source>
</evidence>
<reference evidence="1" key="1">
    <citation type="submission" date="2023-06" db="EMBL/GenBank/DDBJ databases">
        <title>Draft genome sequence of Nocardioides sp. SOB72.</title>
        <authorList>
            <person name="Zhang G."/>
        </authorList>
    </citation>
    <scope>NUCLEOTIDE SEQUENCE</scope>
    <source>
        <strain evidence="1">SOB72</strain>
    </source>
</reference>
<keyword evidence="2" id="KW-1185">Reference proteome</keyword>
<dbReference type="InterPro" id="IPR021145">
    <property type="entry name" value="Portal_protein_SPP1_Gp6-like"/>
</dbReference>
<dbReference type="EMBL" id="JAUHJR010000008">
    <property type="protein sequence ID" value="MDN4162948.1"/>
    <property type="molecule type" value="Genomic_DNA"/>
</dbReference>
<name>A0ABT8EY38_9ACTN</name>
<dbReference type="Proteomes" id="UP001168537">
    <property type="component" value="Unassembled WGS sequence"/>
</dbReference>
<gene>
    <name evidence="1" type="ORF">QWY29_16380</name>
</gene>
<evidence type="ECO:0000313" key="2">
    <source>
        <dbReference type="Proteomes" id="UP001168537"/>
    </source>
</evidence>
<dbReference type="RefSeq" id="WP_300962103.1">
    <property type="nucleotide sequence ID" value="NZ_JAUHJR010000008.1"/>
</dbReference>
<sequence length="464" mass="50903">MTISPVAIALPQSSLTEDEERLVNEMLNRLAVYEVSNRLKEAYYEGEQRIHHLGIAIPPHLQNIPAVVGWAGMSVDILAERIDWQGWRSYEGDDFGLSEVYEQNSLDIESGLATKDAFIYGTSFLVVGSGFDGEPNPLITVESARNMTGIWDNRTRRLSAALGVNANTNGVVDDVTLYMPYANIRVVKVNGLWVVADRDQHNLGRVLVAQMVNDPRASRNGGRSQITRAIRYAVDTGVRTLLGMELNREFYSTPHRWAAGMEKDAFLDENGNPTPGWEALMTKMMVAPPNENGGPNPTFGQFTPASPAPYLDQIKGLAQMAASEMAAPVTYLGFHTDNPPSGDAARIMESRLIKRAEDRQSHFGRALTEVGRLALLVRDGEIPDEYSRVTNKWRDAGTPTRSAAADEVSKLVSSGILPADSEVVLDRIGLDPAEKAQVMNERRKANASQRLADLQAAVQGTEVA</sequence>
<proteinExistence type="predicted"/>
<protein>
    <submittedName>
        <fullName evidence="1">Phage portal protein</fullName>
    </submittedName>
</protein>
<comment type="caution">
    <text evidence="1">The sequence shown here is derived from an EMBL/GenBank/DDBJ whole genome shotgun (WGS) entry which is preliminary data.</text>
</comment>